<dbReference type="GeneID" id="97310961"/>
<comment type="caution">
    <text evidence="7">The sequence shown here is derived from an EMBL/GenBank/DDBJ whole genome shotgun (WGS) entry which is preliminary data.</text>
</comment>
<name>A0A4Y8MYD1_9BURK</name>
<comment type="subcellular location">
    <subcellularLocation>
        <location evidence="1">Cell outer membrane</location>
    </subcellularLocation>
</comment>
<dbReference type="AlphaFoldDB" id="A0A4Y8MYD1"/>
<dbReference type="Proteomes" id="UP000297385">
    <property type="component" value="Unassembled WGS sequence"/>
</dbReference>
<evidence type="ECO:0000256" key="2">
    <source>
        <dbReference type="ARBA" id="ARBA00005722"/>
    </source>
</evidence>
<evidence type="ECO:0000256" key="5">
    <source>
        <dbReference type="ARBA" id="ARBA00023237"/>
    </source>
</evidence>
<dbReference type="InterPro" id="IPR010583">
    <property type="entry name" value="MipA"/>
</dbReference>
<dbReference type="RefSeq" id="WP_134465637.1">
    <property type="nucleotide sequence ID" value="NZ_JBHMFL010000064.1"/>
</dbReference>
<comment type="similarity">
    <text evidence="2">Belongs to the MipA/OmpV family.</text>
</comment>
<accession>A0A4Y8MYD1</accession>
<evidence type="ECO:0000313" key="8">
    <source>
        <dbReference type="Proteomes" id="UP000297385"/>
    </source>
</evidence>
<dbReference type="Pfam" id="PF06629">
    <property type="entry name" value="MipA"/>
    <property type="match status" value="1"/>
</dbReference>
<dbReference type="GO" id="GO:0009279">
    <property type="term" value="C:cell outer membrane"/>
    <property type="evidence" value="ECO:0007669"/>
    <property type="project" value="UniProtKB-SubCell"/>
</dbReference>
<organism evidence="7 8">
    <name type="scientific">Paraburkholderia dipogonis</name>
    <dbReference type="NCBI Taxonomy" id="1211383"/>
    <lineage>
        <taxon>Bacteria</taxon>
        <taxon>Pseudomonadati</taxon>
        <taxon>Pseudomonadota</taxon>
        <taxon>Betaproteobacteria</taxon>
        <taxon>Burkholderiales</taxon>
        <taxon>Burkholderiaceae</taxon>
        <taxon>Paraburkholderia</taxon>
    </lineage>
</organism>
<keyword evidence="5" id="KW-0998">Cell outer membrane</keyword>
<feature type="chain" id="PRO_5021262836" evidence="6">
    <location>
        <begin position="26"/>
        <end position="269"/>
    </location>
</feature>
<evidence type="ECO:0000256" key="4">
    <source>
        <dbReference type="ARBA" id="ARBA00023136"/>
    </source>
</evidence>
<evidence type="ECO:0000256" key="3">
    <source>
        <dbReference type="ARBA" id="ARBA00022729"/>
    </source>
</evidence>
<evidence type="ECO:0000256" key="6">
    <source>
        <dbReference type="SAM" id="SignalP"/>
    </source>
</evidence>
<sequence length="269" mass="29181">MIHHHQCKLLLTVAYALMCSGTAAAGVVGTQPVEQGNGFTILSNATNVTHWGLGVGVGVASSPYKGYGTLFAPIPLISFDNKWIHASGITADLKVGNWDGVDLAFRTKFALFDGYKGGAAPILIGMQNRKGAFWYGPAVEWRTGFGTLSGDYLFGGNKGEMANIRYGKPFDMGSWSIEPHADLGWLSGRYVDYYYGVRQSEERAGRPAYTGNATLNVELGTRVSYRLTSHQNVTLDIGVTRLGGEITKSPLVGKRLIPQAKIGYVYQFK</sequence>
<proteinExistence type="inferred from homology"/>
<feature type="signal peptide" evidence="6">
    <location>
        <begin position="1"/>
        <end position="25"/>
    </location>
</feature>
<keyword evidence="4" id="KW-0472">Membrane</keyword>
<protein>
    <submittedName>
        <fullName evidence="7">MipA/OmpV family protein</fullName>
    </submittedName>
</protein>
<dbReference type="EMBL" id="SNVI01000002">
    <property type="protein sequence ID" value="TFE42382.1"/>
    <property type="molecule type" value="Genomic_DNA"/>
</dbReference>
<reference evidence="7 8" key="1">
    <citation type="submission" date="2019-03" db="EMBL/GenBank/DDBJ databases">
        <title>Complete Genome Sequence of Paraburkholderia dipogonis ICMP 19430T, a Nitrogen-fixing Symbiont of the South African Invasive Legume Dipogon lignosus in New Zealand.</title>
        <authorList>
            <person name="De Meyer S.E."/>
        </authorList>
    </citation>
    <scope>NUCLEOTIDE SEQUENCE [LARGE SCALE GENOMIC DNA]</scope>
    <source>
        <strain evidence="7 8">ICMP 19430</strain>
    </source>
</reference>
<evidence type="ECO:0000256" key="1">
    <source>
        <dbReference type="ARBA" id="ARBA00004442"/>
    </source>
</evidence>
<dbReference type="PANTHER" id="PTHR38776:SF1">
    <property type="entry name" value="MLTA-INTERACTING PROTEIN-RELATED"/>
    <property type="match status" value="1"/>
</dbReference>
<dbReference type="PANTHER" id="PTHR38776">
    <property type="entry name" value="MLTA-INTERACTING PROTEIN-RELATED"/>
    <property type="match status" value="1"/>
</dbReference>
<evidence type="ECO:0000313" key="7">
    <source>
        <dbReference type="EMBL" id="TFE42382.1"/>
    </source>
</evidence>
<keyword evidence="3 6" id="KW-0732">Signal</keyword>
<gene>
    <name evidence="7" type="ORF">E2553_35415</name>
</gene>